<keyword evidence="3" id="KW-1185">Reference proteome</keyword>
<sequence>MRVRTAVAGAAALLAAFGGLAGCGSEESERAEASGLTYLGDEVVDVEATLSEATALWTTTWKSWNQVLTVPDDSRCWLLADEQDEIAPHGICGPFRGLGTRAPEWVLVSFVPSSAGASQVRMSPGTIMPYDSEAGLNSRRLVGADGEEGSRDVQVPEPDGWPKVMRAGQSEAHPRLQSFREPLARGRVRLLGNDYVLQVVTSTLVQFNDRSTYVPPNDGIFVDLRFRHYDSDDAPQASAALREAARSGDLKVQIEVEGRSFRGALREPVARGGGLRLKTYGPSAFFALPGAEGLRIVVSDGDRSWEVTADGVAPAAV</sequence>
<comment type="caution">
    <text evidence="2">The sequence shown here is derived from an EMBL/GenBank/DDBJ whole genome shotgun (WGS) entry which is preliminary data.</text>
</comment>
<accession>A0ABR9RRI6</accession>
<feature type="signal peptide" evidence="1">
    <location>
        <begin position="1"/>
        <end position="21"/>
    </location>
</feature>
<dbReference type="RefSeq" id="WP_193637479.1">
    <property type="nucleotide sequence ID" value="NZ_JADCSA010000004.1"/>
</dbReference>
<name>A0ABR9RRI6_9ACTN</name>
<evidence type="ECO:0000313" key="3">
    <source>
        <dbReference type="Proteomes" id="UP000756387"/>
    </source>
</evidence>
<feature type="chain" id="PRO_5045361847" evidence="1">
    <location>
        <begin position="22"/>
        <end position="317"/>
    </location>
</feature>
<keyword evidence="1" id="KW-0732">Signal</keyword>
<reference evidence="2 3" key="1">
    <citation type="submission" date="2020-10" db="EMBL/GenBank/DDBJ databases">
        <title>Nocardioides sp. isolated from sludge.</title>
        <authorList>
            <person name="Zhang X."/>
        </authorList>
    </citation>
    <scope>NUCLEOTIDE SEQUENCE [LARGE SCALE GENOMIC DNA]</scope>
    <source>
        <strain evidence="2 3">Y6</strain>
    </source>
</reference>
<proteinExistence type="predicted"/>
<organism evidence="2 3">
    <name type="scientific">Nocardioides malaquae</name>
    <dbReference type="NCBI Taxonomy" id="2773426"/>
    <lineage>
        <taxon>Bacteria</taxon>
        <taxon>Bacillati</taxon>
        <taxon>Actinomycetota</taxon>
        <taxon>Actinomycetes</taxon>
        <taxon>Propionibacteriales</taxon>
        <taxon>Nocardioidaceae</taxon>
        <taxon>Nocardioides</taxon>
    </lineage>
</organism>
<dbReference type="Proteomes" id="UP000756387">
    <property type="component" value="Unassembled WGS sequence"/>
</dbReference>
<gene>
    <name evidence="2" type="ORF">IEQ44_05760</name>
</gene>
<evidence type="ECO:0000256" key="1">
    <source>
        <dbReference type="SAM" id="SignalP"/>
    </source>
</evidence>
<dbReference type="PROSITE" id="PS51257">
    <property type="entry name" value="PROKAR_LIPOPROTEIN"/>
    <property type="match status" value="1"/>
</dbReference>
<evidence type="ECO:0000313" key="2">
    <source>
        <dbReference type="EMBL" id="MBE7324151.1"/>
    </source>
</evidence>
<dbReference type="EMBL" id="JADCSA010000004">
    <property type="protein sequence ID" value="MBE7324151.1"/>
    <property type="molecule type" value="Genomic_DNA"/>
</dbReference>
<protein>
    <submittedName>
        <fullName evidence="2">Uncharacterized protein</fullName>
    </submittedName>
</protein>